<organism evidence="1 2">
    <name type="scientific">Lactobacillus phage Lb338-1</name>
    <dbReference type="NCBI Taxonomy" id="2892342"/>
    <lineage>
        <taxon>Viruses</taxon>
        <taxon>Duplodnaviria</taxon>
        <taxon>Heunggongvirae</taxon>
        <taxon>Uroviricota</taxon>
        <taxon>Caudoviricetes</taxon>
        <taxon>Herelleviridae</taxon>
        <taxon>Mooreparkvirus</taxon>
        <taxon>Mooreparkvirus Lb3381</taxon>
    </lineage>
</organism>
<reference evidence="1 2" key="1">
    <citation type="journal article" date="2009" name="Gene">
        <title>Genome of a virulent bacteriophage Lb338-1 that lyses the probiotic Lactobacillus paracasei cheese strain.</title>
        <authorList>
            <person name="Alemayehu D."/>
            <person name="Ross R.P."/>
            <person name="O'Sullivan O."/>
            <person name="Coffey A."/>
            <person name="Stanton C."/>
            <person name="Fitzgerald G.F."/>
            <person name="McAuliffe O."/>
        </authorList>
    </citation>
    <scope>NUCLEOTIDE SEQUENCE [LARGE SCALE GENOMIC DNA]</scope>
    <source>
        <strain evidence="1">Lb338-1</strain>
    </source>
</reference>
<dbReference type="EMBL" id="FJ822135">
    <property type="protein sequence ID" value="ACO37032.1"/>
    <property type="molecule type" value="Genomic_DNA"/>
</dbReference>
<gene>
    <name evidence="1" type="ORF">lb338_phage_111</name>
</gene>
<accession>C1KFM1</accession>
<protein>
    <submittedName>
        <fullName evidence="1">Uncharacterized protein</fullName>
    </submittedName>
</protein>
<name>C1KFM1_9CAUD</name>
<keyword evidence="2" id="KW-1185">Reference proteome</keyword>
<dbReference type="OrthoDB" id="6822at10239"/>
<sequence length="298" mass="33470">MDDQDMQNGYPYGENNPKRVDLDKIDSFTPDLYGLTPSAIKGYMVGMDIKDPETGESLPDSWYWDIIESAIKKAEDVLDIVILPRAIAREHHDYYDSEYNSYAFTTLYKKPIIQVLKFKLQMNNFNVFNYPPEWWKIYPLAGQIQIFPSPLMQATGMGGSGSSMSLGFMSAPVVVANSFAFNGASGNYAPQAFDIDYVAGFLPPKRYAVTQDFEFPAELRQLVIKYAMKEALQQWGRLIIGAGIAGRSFSIDGISESIETTQSAMYTGSRADIDIIDQDISDLLDALRAKFQPQFTEL</sequence>
<dbReference type="KEGG" id="vg:7750966"/>
<evidence type="ECO:0000313" key="2">
    <source>
        <dbReference type="Proteomes" id="UP000001878"/>
    </source>
</evidence>
<evidence type="ECO:0000313" key="1">
    <source>
        <dbReference type="EMBL" id="ACO37032.1"/>
    </source>
</evidence>
<dbReference type="GeneID" id="7750966"/>
<dbReference type="Proteomes" id="UP000001878">
    <property type="component" value="Segment"/>
</dbReference>
<dbReference type="RefSeq" id="YP_002790790.1">
    <property type="nucleotide sequence ID" value="NC_012530.1"/>
</dbReference>
<proteinExistence type="predicted"/>